<dbReference type="PROSITE" id="PS50942">
    <property type="entry name" value="ENTH"/>
    <property type="match status" value="1"/>
</dbReference>
<dbReference type="SMR" id="I1MXE8"/>
<proteinExistence type="inferred from homology"/>
<dbReference type="FunFam" id="1.25.40.90:FF:000006">
    <property type="entry name" value="Clathrin interactor 1"/>
    <property type="match status" value="1"/>
</dbReference>
<dbReference type="Pfam" id="PF01417">
    <property type="entry name" value="ENTH"/>
    <property type="match status" value="1"/>
</dbReference>
<evidence type="ECO:0000313" key="9">
    <source>
        <dbReference type="EnsemblPlants" id="KRH05527"/>
    </source>
</evidence>
<evidence type="ECO:0000256" key="2">
    <source>
        <dbReference type="ARBA" id="ARBA00004555"/>
    </source>
</evidence>
<dbReference type="GO" id="GO:0005768">
    <property type="term" value="C:endosome"/>
    <property type="evidence" value="ECO:0000318"/>
    <property type="project" value="GO_Central"/>
</dbReference>
<keyword evidence="4" id="KW-0333">Golgi apparatus</keyword>
<dbReference type="eggNOG" id="KOG2056">
    <property type="taxonomic scope" value="Eukaryota"/>
</dbReference>
<dbReference type="GO" id="GO:0005886">
    <property type="term" value="C:plasma membrane"/>
    <property type="evidence" value="ECO:0000318"/>
    <property type="project" value="GO_Central"/>
</dbReference>
<dbReference type="SMART" id="SM00273">
    <property type="entry name" value="ENTH"/>
    <property type="match status" value="1"/>
</dbReference>
<dbReference type="GO" id="GO:0030276">
    <property type="term" value="F:clathrin binding"/>
    <property type="evidence" value="ECO:0000318"/>
    <property type="project" value="GO_Central"/>
</dbReference>
<organism evidence="9">
    <name type="scientific">Glycine max</name>
    <name type="common">Soybean</name>
    <name type="synonym">Glycine hispida</name>
    <dbReference type="NCBI Taxonomy" id="3847"/>
    <lineage>
        <taxon>Eukaryota</taxon>
        <taxon>Viridiplantae</taxon>
        <taxon>Streptophyta</taxon>
        <taxon>Embryophyta</taxon>
        <taxon>Tracheophyta</taxon>
        <taxon>Spermatophyta</taxon>
        <taxon>Magnoliopsida</taxon>
        <taxon>eudicotyledons</taxon>
        <taxon>Gunneridae</taxon>
        <taxon>Pentapetalae</taxon>
        <taxon>rosids</taxon>
        <taxon>fabids</taxon>
        <taxon>Fabales</taxon>
        <taxon>Fabaceae</taxon>
        <taxon>Papilionoideae</taxon>
        <taxon>50 kb inversion clade</taxon>
        <taxon>NPAAA clade</taxon>
        <taxon>indigoferoid/millettioid clade</taxon>
        <taxon>Phaseoleae</taxon>
        <taxon>Glycine</taxon>
        <taxon>Glycine subgen. Soja</taxon>
    </lineage>
</organism>
<dbReference type="InterPro" id="IPR013809">
    <property type="entry name" value="ENTH"/>
</dbReference>
<comment type="subcellular location">
    <subcellularLocation>
        <location evidence="1">Cytoplasmic vesicle</location>
        <location evidence="1">Clathrin-coated vesicle</location>
    </subcellularLocation>
    <subcellularLocation>
        <location evidence="2">Golgi apparatus</location>
    </subcellularLocation>
</comment>
<evidence type="ECO:0000256" key="1">
    <source>
        <dbReference type="ARBA" id="ARBA00004132"/>
    </source>
</evidence>
<evidence type="ECO:0000256" key="5">
    <source>
        <dbReference type="ARBA" id="ARBA00023329"/>
    </source>
</evidence>
<reference evidence="8 9" key="1">
    <citation type="journal article" date="2010" name="Nature">
        <title>Genome sequence of the palaeopolyploid soybean.</title>
        <authorList>
            <person name="Schmutz J."/>
            <person name="Cannon S.B."/>
            <person name="Schlueter J."/>
            <person name="Ma J."/>
            <person name="Mitros T."/>
            <person name="Nelson W."/>
            <person name="Hyten D.L."/>
            <person name="Song Q."/>
            <person name="Thelen J.J."/>
            <person name="Cheng J."/>
            <person name="Xu D."/>
            <person name="Hellsten U."/>
            <person name="May G.D."/>
            <person name="Yu Y."/>
            <person name="Sakurai T."/>
            <person name="Umezawa T."/>
            <person name="Bhattacharyya M.K."/>
            <person name="Sandhu D."/>
            <person name="Valliyodan B."/>
            <person name="Lindquist E."/>
            <person name="Peto M."/>
            <person name="Grant D."/>
            <person name="Shu S."/>
            <person name="Goodstein D."/>
            <person name="Barry K."/>
            <person name="Futrell-Griggs M."/>
            <person name="Abernathy B."/>
            <person name="Du J."/>
            <person name="Tian Z."/>
            <person name="Zhu L."/>
            <person name="Gill N."/>
            <person name="Joshi T."/>
            <person name="Libault M."/>
            <person name="Sethuraman A."/>
            <person name="Zhang X.-C."/>
            <person name="Shinozaki K."/>
            <person name="Nguyen H.T."/>
            <person name="Wing R.A."/>
            <person name="Cregan P."/>
            <person name="Specht J."/>
            <person name="Grimwood J."/>
            <person name="Rokhsar D."/>
            <person name="Stacey G."/>
            <person name="Shoemaker R.C."/>
            <person name="Jackson S.A."/>
        </authorList>
    </citation>
    <scope>NUCLEOTIDE SEQUENCE [LARGE SCALE GENOMIC DNA]</scope>
    <source>
        <strain evidence="9">cv. Williams 82</strain>
        <tissue evidence="8">Callus</tissue>
    </source>
</reference>
<feature type="compositionally biased region" description="Low complexity" evidence="6">
    <location>
        <begin position="174"/>
        <end position="190"/>
    </location>
</feature>
<feature type="domain" description="ENTH" evidence="7">
    <location>
        <begin position="20"/>
        <end position="152"/>
    </location>
</feature>
<dbReference type="GO" id="GO:0006897">
    <property type="term" value="P:endocytosis"/>
    <property type="evidence" value="ECO:0000318"/>
    <property type="project" value="GO_Central"/>
</dbReference>
<evidence type="ECO:0000259" key="7">
    <source>
        <dbReference type="PROSITE" id="PS50942"/>
    </source>
</evidence>
<protein>
    <recommendedName>
        <fullName evidence="7">ENTH domain-containing protein</fullName>
    </recommendedName>
</protein>
<dbReference type="PaxDb" id="3847-GLYMA17G35000.1"/>
<feature type="compositionally biased region" description="Basic and acidic residues" evidence="6">
    <location>
        <begin position="198"/>
        <end position="221"/>
    </location>
</feature>
<name>I1MXE8_SOYBN</name>
<dbReference type="EnsemblPlants" id="KRH05527">
    <property type="protein sequence ID" value="KRH05527"/>
    <property type="gene ID" value="GLYMA_17G231800"/>
</dbReference>
<evidence type="ECO:0000313" key="8">
    <source>
        <dbReference type="EMBL" id="KRH05527.1"/>
    </source>
</evidence>
<accession>I1MXE8</accession>
<dbReference type="GO" id="GO:0005543">
    <property type="term" value="F:phospholipid binding"/>
    <property type="evidence" value="ECO:0000318"/>
    <property type="project" value="GO_Central"/>
</dbReference>
<dbReference type="SUPFAM" id="SSF48464">
    <property type="entry name" value="ENTH/VHS domain"/>
    <property type="match status" value="1"/>
</dbReference>
<dbReference type="KEGG" id="gmx:100789110"/>
<feature type="region of interest" description="Disordered" evidence="6">
    <location>
        <begin position="503"/>
        <end position="554"/>
    </location>
</feature>
<dbReference type="RefSeq" id="XP_003550292.1">
    <property type="nucleotide sequence ID" value="XM_003550244.5"/>
</dbReference>
<dbReference type="GO" id="GO:0005794">
    <property type="term" value="C:Golgi apparatus"/>
    <property type="evidence" value="ECO:0007669"/>
    <property type="project" value="UniProtKB-SubCell"/>
</dbReference>
<feature type="region of interest" description="Disordered" evidence="6">
    <location>
        <begin position="427"/>
        <end position="457"/>
    </location>
</feature>
<dbReference type="GO" id="GO:0030125">
    <property type="term" value="C:clathrin vesicle coat"/>
    <property type="evidence" value="ECO:0000318"/>
    <property type="project" value="GO_Central"/>
</dbReference>
<evidence type="ECO:0000256" key="3">
    <source>
        <dbReference type="ARBA" id="ARBA00010130"/>
    </source>
</evidence>
<dbReference type="Gramene" id="KRH05527">
    <property type="protein sequence ID" value="KRH05527"/>
    <property type="gene ID" value="GLYMA_17G231800"/>
</dbReference>
<feature type="region of interest" description="Disordered" evidence="6">
    <location>
        <begin position="174"/>
        <end position="304"/>
    </location>
</feature>
<dbReference type="CDD" id="cd03571">
    <property type="entry name" value="ENTH"/>
    <property type="match status" value="1"/>
</dbReference>
<dbReference type="Proteomes" id="UP000008827">
    <property type="component" value="Chromosome 17"/>
</dbReference>
<dbReference type="ExpressionAtlas" id="I1MXE8">
    <property type="expression patterns" value="baseline and differential"/>
</dbReference>
<keyword evidence="10" id="KW-1185">Reference proteome</keyword>
<dbReference type="HOGENOM" id="CLU_037572_0_0_1"/>
<dbReference type="Gene3D" id="1.25.40.90">
    <property type="match status" value="1"/>
</dbReference>
<dbReference type="OrthoDB" id="4033880at2759"/>
<evidence type="ECO:0000256" key="6">
    <source>
        <dbReference type="SAM" id="MobiDB-lite"/>
    </source>
</evidence>
<dbReference type="STRING" id="3847.I1MXE8"/>
<reference evidence="8" key="3">
    <citation type="submission" date="2018-07" db="EMBL/GenBank/DDBJ databases">
        <title>WGS assembly of Glycine max.</title>
        <authorList>
            <person name="Schmutz J."/>
            <person name="Cannon S."/>
            <person name="Schlueter J."/>
            <person name="Ma J."/>
            <person name="Mitros T."/>
            <person name="Nelson W."/>
            <person name="Hyten D."/>
            <person name="Song Q."/>
            <person name="Thelen J."/>
            <person name="Cheng J."/>
            <person name="Xu D."/>
            <person name="Hellsten U."/>
            <person name="May G."/>
            <person name="Yu Y."/>
            <person name="Sakurai T."/>
            <person name="Umezawa T."/>
            <person name="Bhattacharyya M."/>
            <person name="Sandhu D."/>
            <person name="Valliyodan B."/>
            <person name="Lindquist E."/>
            <person name="Peto M."/>
            <person name="Grant D."/>
            <person name="Shu S."/>
            <person name="Goodstein D."/>
            <person name="Barry K."/>
            <person name="Futrell-Griggs M."/>
            <person name="Abernathy B."/>
            <person name="Du J."/>
            <person name="Tian Z."/>
            <person name="Zhu L."/>
            <person name="Gill N."/>
            <person name="Joshi T."/>
            <person name="Libault M."/>
            <person name="Sethuraman A."/>
            <person name="Zhang X."/>
            <person name="Shinozaki K."/>
            <person name="Nguyen H."/>
            <person name="Wing R."/>
            <person name="Cregan P."/>
            <person name="Specht J."/>
            <person name="Grimwood J."/>
            <person name="Rokhsar D."/>
            <person name="Stacey G."/>
            <person name="Shoemaker R."/>
            <person name="Jackson S."/>
        </authorList>
    </citation>
    <scope>NUCLEOTIDE SEQUENCE</scope>
    <source>
        <tissue evidence="8">Callus</tissue>
    </source>
</reference>
<evidence type="ECO:0000313" key="10">
    <source>
        <dbReference type="Proteomes" id="UP000008827"/>
    </source>
</evidence>
<sequence>MDFMKVFDQTVREIKREVNLKVLKVPEIEQKVLDATDNEPWGPHGTVLAEISQATKKFTECQMIMNVLWTRLGETGKDWRYVYKALAVIEYLVAHGSERAVDDIIEHTFQISALSSFEYVEPSGKDVGLNVRKKAENIVSLLNDKDKIHEVRNKAAANRDKYIGVSSSGITYKSGSASSYGSGSSFQSSGKYGGFGSRDGDRFNDSYRDKGSYEEEKDYQGKSHHATAGDNQENSFKKGSARSASKSQENKSSRVSKSSTNANNYGSVPSQSSSVPANSTEDDMDDFDPRGTSTKTSAGNSNQVDLFGQDLIGDLMDAPTSVPVEKAATSNVPEVDLFADASFVSAEPHLDKGAISQPQAEVDLFSSQPAIPAVTPTVDLFSIPELAVQPNNKSEKSVPMNNSSIDPFAAVPLNNFDGSDIFGDFTSQSDSVSSQPSNNVVSDGKHDNVTGKSLADSKVSPKKDAFQVKSGVWADSLSRGLIDLNITAPKKVSLVDVGIVGGLSDGSDEREKGPPPSFYMGRAMGSGSGLGMGRSGFTPSQPIAGDDFFSNLGNQQHQFGGFQK</sequence>
<dbReference type="AlphaFoldDB" id="I1MXE8"/>
<keyword evidence="5" id="KW-0968">Cytoplasmic vesicle</keyword>
<feature type="compositionally biased region" description="Gly residues" evidence="6">
    <location>
        <begin position="524"/>
        <end position="534"/>
    </location>
</feature>
<reference evidence="9" key="2">
    <citation type="submission" date="2018-02" db="UniProtKB">
        <authorList>
            <consortium name="EnsemblPlants"/>
        </authorList>
    </citation>
    <scope>IDENTIFICATION</scope>
    <source>
        <strain evidence="9">Williams 82</strain>
    </source>
</reference>
<dbReference type="InterPro" id="IPR008942">
    <property type="entry name" value="ENTH_VHS"/>
</dbReference>
<feature type="compositionally biased region" description="Polar residues" evidence="6">
    <location>
        <begin position="253"/>
        <end position="279"/>
    </location>
</feature>
<gene>
    <name evidence="9" type="primary">LOC100789110</name>
    <name evidence="8" type="ORF">GLYMA_17G231800</name>
</gene>
<feature type="compositionally biased region" description="Polar residues" evidence="6">
    <location>
        <begin position="291"/>
        <end position="304"/>
    </location>
</feature>
<evidence type="ECO:0000256" key="4">
    <source>
        <dbReference type="ARBA" id="ARBA00023034"/>
    </source>
</evidence>
<comment type="similarity">
    <text evidence="3">Belongs to the epsin family.</text>
</comment>
<dbReference type="PANTHER" id="PTHR12276">
    <property type="entry name" value="EPSIN/ENT-RELATED"/>
    <property type="match status" value="1"/>
</dbReference>
<dbReference type="PANTHER" id="PTHR12276:SF45">
    <property type="entry name" value="CLATHRIN INTERACTOR 1"/>
    <property type="match status" value="1"/>
</dbReference>
<dbReference type="EMBL" id="CM000850">
    <property type="protein sequence ID" value="KRH05527.1"/>
    <property type="molecule type" value="Genomic_DNA"/>
</dbReference>
<dbReference type="OMA" id="MNDAIMN"/>
<feature type="compositionally biased region" description="Low complexity" evidence="6">
    <location>
        <begin position="427"/>
        <end position="442"/>
    </location>
</feature>
<dbReference type="GeneID" id="100789110"/>